<dbReference type="InterPro" id="IPR002528">
    <property type="entry name" value="MATE_fam"/>
</dbReference>
<keyword evidence="2" id="KW-0472">Membrane</keyword>
<sequence>MSTTVERPSLLSEAGQTFRLALPIIIAQFALVMMNVVATVLAGKIGSAALAAAGLGNALFFSLTVIANGLVSSVGVKVAQAEGRGNVDEAGAFAYQGLKLAFLIGLPGMAILLLLPGLLRALGYNADLASDVGGYLAFLALGLIPYTWVTVLRFTTAAIGRPRVGTLIAILGVGVEYVIGSWLLDHGYGLKGVGLSITIGIWVMLGCFALYVRFEKHCRRYAMLWRPNAGNADLKELWTIGWPISVAFAAETLLFSTSSTMAGFFTSIELAAHTIANQSIVSTFMVAVGLSHATMVRVAHAVGQGAQHRVRRIGLTGIGLGLVGMGCSATLFFTAGEWVVGRFIDLDVPGNLPTLAFAPPLLIIAGIFQLVDGTQAVAAAALRGIQDVRSTMVIGLFSYWAVGLVSAWVMAFPLGMRTQGLWLGLAVGLATAAVALTARFLFLTRDLTKPGLAR</sequence>
<feature type="transmembrane region" description="Helical" evidence="2">
    <location>
        <begin position="355"/>
        <end position="382"/>
    </location>
</feature>
<reference evidence="4" key="1">
    <citation type="journal article" date="2019" name="Int. J. Syst. Evol. Microbiol.">
        <title>The Global Catalogue of Microorganisms (GCM) 10K type strain sequencing project: providing services to taxonomists for standard genome sequencing and annotation.</title>
        <authorList>
            <consortium name="The Broad Institute Genomics Platform"/>
            <consortium name="The Broad Institute Genome Sequencing Center for Infectious Disease"/>
            <person name="Wu L."/>
            <person name="Ma J."/>
        </authorList>
    </citation>
    <scope>NUCLEOTIDE SEQUENCE [LARGE SCALE GENOMIC DNA]</scope>
    <source>
        <strain evidence="4">CGMCC 1.19062</strain>
    </source>
</reference>
<keyword evidence="2" id="KW-0812">Transmembrane</keyword>
<proteinExistence type="predicted"/>
<dbReference type="CDD" id="cd13131">
    <property type="entry name" value="MATE_NorM_like"/>
    <property type="match status" value="1"/>
</dbReference>
<feature type="transmembrane region" description="Helical" evidence="2">
    <location>
        <begin position="92"/>
        <end position="115"/>
    </location>
</feature>
<dbReference type="PANTHER" id="PTHR43298:SF2">
    <property type="entry name" value="FMN_FAD EXPORTER YEEO-RELATED"/>
    <property type="match status" value="1"/>
</dbReference>
<dbReference type="InterPro" id="IPR050222">
    <property type="entry name" value="MATE_MdtK"/>
</dbReference>
<feature type="transmembrane region" description="Helical" evidence="2">
    <location>
        <begin position="135"/>
        <end position="152"/>
    </location>
</feature>
<accession>A0ABW5DUU8</accession>
<feature type="transmembrane region" description="Helical" evidence="2">
    <location>
        <begin position="48"/>
        <end position="71"/>
    </location>
</feature>
<feature type="transmembrane region" description="Helical" evidence="2">
    <location>
        <begin position="313"/>
        <end position="335"/>
    </location>
</feature>
<feature type="transmembrane region" description="Helical" evidence="2">
    <location>
        <begin position="421"/>
        <end position="442"/>
    </location>
</feature>
<organism evidence="3 4">
    <name type="scientific">Lacibacterium aquatile</name>
    <dbReference type="NCBI Taxonomy" id="1168082"/>
    <lineage>
        <taxon>Bacteria</taxon>
        <taxon>Pseudomonadati</taxon>
        <taxon>Pseudomonadota</taxon>
        <taxon>Alphaproteobacteria</taxon>
        <taxon>Rhodospirillales</taxon>
        <taxon>Rhodospirillaceae</taxon>
    </lineage>
</organism>
<keyword evidence="4" id="KW-1185">Reference proteome</keyword>
<evidence type="ECO:0000313" key="3">
    <source>
        <dbReference type="EMBL" id="MFD2264620.1"/>
    </source>
</evidence>
<evidence type="ECO:0000313" key="4">
    <source>
        <dbReference type="Proteomes" id="UP001597295"/>
    </source>
</evidence>
<dbReference type="RefSeq" id="WP_379877719.1">
    <property type="nucleotide sequence ID" value="NZ_JBHUIP010000013.1"/>
</dbReference>
<dbReference type="Proteomes" id="UP001597295">
    <property type="component" value="Unassembled WGS sequence"/>
</dbReference>
<keyword evidence="2" id="KW-1133">Transmembrane helix</keyword>
<protein>
    <submittedName>
        <fullName evidence="3">MATE family efflux transporter</fullName>
    </submittedName>
</protein>
<dbReference type="Pfam" id="PF01554">
    <property type="entry name" value="MatE"/>
    <property type="match status" value="2"/>
</dbReference>
<evidence type="ECO:0000256" key="2">
    <source>
        <dbReference type="SAM" id="Phobius"/>
    </source>
</evidence>
<comment type="caution">
    <text evidence="3">The sequence shown here is derived from an EMBL/GenBank/DDBJ whole genome shotgun (WGS) entry which is preliminary data.</text>
</comment>
<dbReference type="PANTHER" id="PTHR43298">
    <property type="entry name" value="MULTIDRUG RESISTANCE PROTEIN NORM-RELATED"/>
    <property type="match status" value="1"/>
</dbReference>
<name>A0ABW5DUU8_9PROT</name>
<evidence type="ECO:0000256" key="1">
    <source>
        <dbReference type="ARBA" id="ARBA00022448"/>
    </source>
</evidence>
<feature type="transmembrane region" description="Helical" evidence="2">
    <location>
        <begin position="190"/>
        <end position="212"/>
    </location>
</feature>
<gene>
    <name evidence="3" type="ORF">ACFSM5_17075</name>
</gene>
<feature type="transmembrane region" description="Helical" evidence="2">
    <location>
        <begin position="164"/>
        <end position="184"/>
    </location>
</feature>
<dbReference type="EMBL" id="JBHUIP010000013">
    <property type="protein sequence ID" value="MFD2264620.1"/>
    <property type="molecule type" value="Genomic_DNA"/>
</dbReference>
<feature type="transmembrane region" description="Helical" evidence="2">
    <location>
        <begin position="20"/>
        <end position="42"/>
    </location>
</feature>
<dbReference type="NCBIfam" id="TIGR00797">
    <property type="entry name" value="matE"/>
    <property type="match status" value="1"/>
</dbReference>
<keyword evidence="1" id="KW-0813">Transport</keyword>
<feature type="transmembrane region" description="Helical" evidence="2">
    <location>
        <begin position="394"/>
        <end position="415"/>
    </location>
</feature>